<protein>
    <recommendedName>
        <fullName evidence="3">Transcriptional regulator</fullName>
    </recommendedName>
</protein>
<proteinExistence type="predicted"/>
<evidence type="ECO:0000313" key="1">
    <source>
        <dbReference type="EMBL" id="RGS08824.1"/>
    </source>
</evidence>
<evidence type="ECO:0000313" key="2">
    <source>
        <dbReference type="Proteomes" id="UP000283872"/>
    </source>
</evidence>
<dbReference type="AlphaFoldDB" id="A0A3E5DJS0"/>
<reference evidence="1 2" key="1">
    <citation type="submission" date="2018-08" db="EMBL/GenBank/DDBJ databases">
        <title>A genome reference for cultivated species of the human gut microbiota.</title>
        <authorList>
            <person name="Zou Y."/>
            <person name="Xue W."/>
            <person name="Luo G."/>
        </authorList>
    </citation>
    <scope>NUCLEOTIDE SEQUENCE [LARGE SCALE GENOMIC DNA]</scope>
    <source>
        <strain evidence="1 2">AF24-12</strain>
    </source>
</reference>
<gene>
    <name evidence="1" type="ORF">DWY11_16025</name>
</gene>
<organism evidence="1 2">
    <name type="scientific">Segatella copri</name>
    <dbReference type="NCBI Taxonomy" id="165179"/>
    <lineage>
        <taxon>Bacteria</taxon>
        <taxon>Pseudomonadati</taxon>
        <taxon>Bacteroidota</taxon>
        <taxon>Bacteroidia</taxon>
        <taxon>Bacteroidales</taxon>
        <taxon>Prevotellaceae</taxon>
        <taxon>Segatella</taxon>
    </lineage>
</organism>
<dbReference type="RefSeq" id="WP_117588138.1">
    <property type="nucleotide sequence ID" value="NZ_QRVA01000091.1"/>
</dbReference>
<dbReference type="EMBL" id="QRVA01000091">
    <property type="protein sequence ID" value="RGS08824.1"/>
    <property type="molecule type" value="Genomic_DNA"/>
</dbReference>
<evidence type="ECO:0008006" key="3">
    <source>
        <dbReference type="Google" id="ProtNLM"/>
    </source>
</evidence>
<comment type="caution">
    <text evidence="1">The sequence shown here is derived from an EMBL/GenBank/DDBJ whole genome shotgun (WGS) entry which is preliminary data.</text>
</comment>
<name>A0A3E5DJS0_9BACT</name>
<accession>A0A3E5DJS0</accession>
<dbReference type="Proteomes" id="UP000283872">
    <property type="component" value="Unassembled WGS sequence"/>
</dbReference>
<sequence length="258" mass="29660">MATFTALYKMRIFNFEDVMREMKLSHAGTSTAISRWQSQKVLKPIRRNMYVTIDPSTDAPMCDKFELSSKISESSYVGWHTALELHGVAHQPFYNAYVGSKSRFKDFAFEGIDFVYCAAPFEPTAENGVITPKGNPYVRVTDLERTIIDCCDRIERAGGIEELLHCMEGISLLDEPKLEKYLALYNKAFLYQKVGFILEHSKEHHHISDQFIEMCRSKGALHTKRLTSTGDSDTYLCRWKLYVPEDCVIEKTIENELI</sequence>